<evidence type="ECO:0008006" key="12">
    <source>
        <dbReference type="Google" id="ProtNLM"/>
    </source>
</evidence>
<feature type="transmembrane region" description="Helical" evidence="8">
    <location>
        <begin position="147"/>
        <end position="164"/>
    </location>
</feature>
<reference evidence="10 11" key="1">
    <citation type="journal article" date="2018" name="Nat. Ecol. Evol.">
        <title>Shark genomes provide insights into elasmobranch evolution and the origin of vertebrates.</title>
        <authorList>
            <person name="Hara Y"/>
            <person name="Yamaguchi K"/>
            <person name="Onimaru K"/>
            <person name="Kadota M"/>
            <person name="Koyanagi M"/>
            <person name="Keeley SD"/>
            <person name="Tatsumi K"/>
            <person name="Tanaka K"/>
            <person name="Motone F"/>
            <person name="Kageyama Y"/>
            <person name="Nozu R"/>
            <person name="Adachi N"/>
            <person name="Nishimura O"/>
            <person name="Nakagawa R"/>
            <person name="Tanegashima C"/>
            <person name="Kiyatake I"/>
            <person name="Matsumoto R"/>
            <person name="Murakumo K"/>
            <person name="Nishida K"/>
            <person name="Terakita A"/>
            <person name="Kuratani S"/>
            <person name="Sato K"/>
            <person name="Hyodo S Kuraku.S."/>
        </authorList>
    </citation>
    <scope>NUCLEOTIDE SEQUENCE [LARGE SCALE GENOMIC DNA]</scope>
</reference>
<feature type="transmembrane region" description="Helical" evidence="8">
    <location>
        <begin position="171"/>
        <end position="195"/>
    </location>
</feature>
<keyword evidence="6 8" id="KW-0472">Membrane</keyword>
<feature type="transmembrane region" description="Helical" evidence="8">
    <location>
        <begin position="201"/>
        <end position="222"/>
    </location>
</feature>
<evidence type="ECO:0000256" key="6">
    <source>
        <dbReference type="ARBA" id="ARBA00023136"/>
    </source>
</evidence>
<feature type="signal peptide" evidence="9">
    <location>
        <begin position="1"/>
        <end position="20"/>
    </location>
</feature>
<comment type="caution">
    <text evidence="10">The sequence shown here is derived from an EMBL/GenBank/DDBJ whole genome shotgun (WGS) entry which is preliminary data.</text>
</comment>
<dbReference type="AlphaFoldDB" id="A0A401PS63"/>
<keyword evidence="3 8" id="KW-0812">Transmembrane</keyword>
<evidence type="ECO:0000256" key="2">
    <source>
        <dbReference type="ARBA" id="ARBA00005748"/>
    </source>
</evidence>
<comment type="similarity">
    <text evidence="2">Belongs to the NEMP family.</text>
</comment>
<name>A0A401PS63_SCYTO</name>
<dbReference type="Pfam" id="PF10225">
    <property type="entry name" value="NEMP"/>
    <property type="match status" value="1"/>
</dbReference>
<protein>
    <recommendedName>
        <fullName evidence="12">Nuclear envelope integral membrane protein 1</fullName>
    </recommendedName>
</protein>
<evidence type="ECO:0000256" key="5">
    <source>
        <dbReference type="ARBA" id="ARBA00022989"/>
    </source>
</evidence>
<feature type="transmembrane region" description="Helical" evidence="8">
    <location>
        <begin position="268"/>
        <end position="291"/>
    </location>
</feature>
<keyword evidence="11" id="KW-1185">Reference proteome</keyword>
<gene>
    <name evidence="10" type="ORF">scyTo_0016501</name>
</gene>
<sequence>MWRRHSSALAAFLYASVAQLQVPVRGAAATPSGMLHEGEVYHETTTKLFIYEFSQKPEFVDYWSAVKVKINSSELLELTYPAKENRFDEQTVIHLYHQNRSPSKSLASEFIISIECYDRKTFFKVKPVVPHTKYMITVTKRPFEPKLIFLFVAGIILFLFARRISRSEKFYYCAGITLGIVAIFVLILLVCRRLLQKRTFLLLQIPSWSASVFLIYLSIVNLSQVRKYLIGYLFVVGCLSYAICHRHGPLSNERSINLLTWTLQLAALVLIYCGVTCSQCAYTAIAILLCANNLHHPVNLIQFIFRKLIKKPHVHFLTEEEYKEQTEMATMKSLEELRRYCKSRDFPTWEIVSKVSSPKK</sequence>
<dbReference type="PANTHER" id="PTHR13598:SF3">
    <property type="entry name" value="NUCLEAR ENVELOPE INTEGRAL MEMBRANE PROTEIN 2"/>
    <property type="match status" value="1"/>
</dbReference>
<evidence type="ECO:0000256" key="4">
    <source>
        <dbReference type="ARBA" id="ARBA00022729"/>
    </source>
</evidence>
<accession>A0A401PS63</accession>
<dbReference type="EMBL" id="BFAA01009996">
    <property type="protein sequence ID" value="GCB75974.1"/>
    <property type="molecule type" value="Genomic_DNA"/>
</dbReference>
<dbReference type="OMA" id="CFHIESE"/>
<evidence type="ECO:0000256" key="3">
    <source>
        <dbReference type="ARBA" id="ARBA00022692"/>
    </source>
</evidence>
<feature type="transmembrane region" description="Helical" evidence="8">
    <location>
        <begin position="229"/>
        <end position="248"/>
    </location>
</feature>
<keyword evidence="4 9" id="KW-0732">Signal</keyword>
<dbReference type="PANTHER" id="PTHR13598">
    <property type="entry name" value="AT07567P-RELATED"/>
    <property type="match status" value="1"/>
</dbReference>
<evidence type="ECO:0000256" key="7">
    <source>
        <dbReference type="ARBA" id="ARBA00023242"/>
    </source>
</evidence>
<dbReference type="InterPro" id="IPR019358">
    <property type="entry name" value="NEMP_fam"/>
</dbReference>
<evidence type="ECO:0000313" key="10">
    <source>
        <dbReference type="EMBL" id="GCB75974.1"/>
    </source>
</evidence>
<dbReference type="Proteomes" id="UP000288216">
    <property type="component" value="Unassembled WGS sequence"/>
</dbReference>
<organism evidence="10 11">
    <name type="scientific">Scyliorhinus torazame</name>
    <name type="common">Cloudy catshark</name>
    <name type="synonym">Catulus torazame</name>
    <dbReference type="NCBI Taxonomy" id="75743"/>
    <lineage>
        <taxon>Eukaryota</taxon>
        <taxon>Metazoa</taxon>
        <taxon>Chordata</taxon>
        <taxon>Craniata</taxon>
        <taxon>Vertebrata</taxon>
        <taxon>Chondrichthyes</taxon>
        <taxon>Elasmobranchii</taxon>
        <taxon>Galeomorphii</taxon>
        <taxon>Galeoidea</taxon>
        <taxon>Carcharhiniformes</taxon>
        <taxon>Scyliorhinidae</taxon>
        <taxon>Scyliorhinus</taxon>
    </lineage>
</organism>
<feature type="chain" id="PRO_5019368894" description="Nuclear envelope integral membrane protein 1" evidence="9">
    <location>
        <begin position="21"/>
        <end position="360"/>
    </location>
</feature>
<keyword evidence="7" id="KW-0539">Nucleus</keyword>
<dbReference type="OrthoDB" id="509138at2759"/>
<dbReference type="STRING" id="75743.A0A401PS63"/>
<comment type="subcellular location">
    <subcellularLocation>
        <location evidence="1">Nucleus inner membrane</location>
        <topology evidence="1">Multi-pass membrane protein</topology>
        <orientation evidence="1">Nucleoplasmic side</orientation>
    </subcellularLocation>
</comment>
<proteinExistence type="inferred from homology"/>
<evidence type="ECO:0000256" key="1">
    <source>
        <dbReference type="ARBA" id="ARBA00004575"/>
    </source>
</evidence>
<keyword evidence="5 8" id="KW-1133">Transmembrane helix</keyword>
<evidence type="ECO:0000256" key="9">
    <source>
        <dbReference type="SAM" id="SignalP"/>
    </source>
</evidence>
<evidence type="ECO:0000256" key="8">
    <source>
        <dbReference type="SAM" id="Phobius"/>
    </source>
</evidence>
<dbReference type="GO" id="GO:0005637">
    <property type="term" value="C:nuclear inner membrane"/>
    <property type="evidence" value="ECO:0007669"/>
    <property type="project" value="UniProtKB-SubCell"/>
</dbReference>
<evidence type="ECO:0000313" key="11">
    <source>
        <dbReference type="Proteomes" id="UP000288216"/>
    </source>
</evidence>